<feature type="domain" description="RING-type" evidence="6">
    <location>
        <begin position="3"/>
        <end position="47"/>
    </location>
</feature>
<dbReference type="EMBL" id="CAMPGE010012067">
    <property type="protein sequence ID" value="CAI2370854.1"/>
    <property type="molecule type" value="Genomic_DNA"/>
</dbReference>
<dbReference type="PANTHER" id="PTHR47156:SF10">
    <property type="entry name" value="E3 UBIQUITIN-PROTEIN LIGASE TRIM-21-RELATED"/>
    <property type="match status" value="1"/>
</dbReference>
<evidence type="ECO:0000313" key="8">
    <source>
        <dbReference type="Proteomes" id="UP001295684"/>
    </source>
</evidence>
<dbReference type="AlphaFoldDB" id="A0AAD1XC45"/>
<reference evidence="7" key="1">
    <citation type="submission" date="2023-07" db="EMBL/GenBank/DDBJ databases">
        <authorList>
            <consortium name="AG Swart"/>
            <person name="Singh M."/>
            <person name="Singh A."/>
            <person name="Seah K."/>
            <person name="Emmerich C."/>
        </authorList>
    </citation>
    <scope>NUCLEOTIDE SEQUENCE</scope>
    <source>
        <strain evidence="7">DP1</strain>
    </source>
</reference>
<dbReference type="Pfam" id="PF13445">
    <property type="entry name" value="zf-RING_UBOX"/>
    <property type="match status" value="1"/>
</dbReference>
<evidence type="ECO:0000259" key="6">
    <source>
        <dbReference type="PROSITE" id="PS50089"/>
    </source>
</evidence>
<dbReference type="GO" id="GO:0008270">
    <property type="term" value="F:zinc ion binding"/>
    <property type="evidence" value="ECO:0007669"/>
    <property type="project" value="UniProtKB-KW"/>
</dbReference>
<feature type="coiled-coil region" evidence="5">
    <location>
        <begin position="104"/>
        <end position="166"/>
    </location>
</feature>
<proteinExistence type="predicted"/>
<dbReference type="PROSITE" id="PS00518">
    <property type="entry name" value="ZF_RING_1"/>
    <property type="match status" value="1"/>
</dbReference>
<name>A0AAD1XC45_EUPCR</name>
<evidence type="ECO:0000256" key="5">
    <source>
        <dbReference type="SAM" id="Coils"/>
    </source>
</evidence>
<evidence type="ECO:0000313" key="7">
    <source>
        <dbReference type="EMBL" id="CAI2370854.1"/>
    </source>
</evidence>
<accession>A0AAD1XC45</accession>
<dbReference type="InterPro" id="IPR001841">
    <property type="entry name" value="Znf_RING"/>
</dbReference>
<dbReference type="PANTHER" id="PTHR47156">
    <property type="entry name" value="PROTEIN CBG20824"/>
    <property type="match status" value="1"/>
</dbReference>
<evidence type="ECO:0000256" key="3">
    <source>
        <dbReference type="ARBA" id="ARBA00022833"/>
    </source>
</evidence>
<dbReference type="Gene3D" id="3.30.40.10">
    <property type="entry name" value="Zinc/RING finger domain, C3HC4 (zinc finger)"/>
    <property type="match status" value="1"/>
</dbReference>
<evidence type="ECO:0000256" key="2">
    <source>
        <dbReference type="ARBA" id="ARBA00022771"/>
    </source>
</evidence>
<evidence type="ECO:0000256" key="4">
    <source>
        <dbReference type="PROSITE-ProRule" id="PRU00175"/>
    </source>
</evidence>
<protein>
    <recommendedName>
        <fullName evidence="6">RING-type domain-containing protein</fullName>
    </recommendedName>
</protein>
<dbReference type="InterPro" id="IPR017907">
    <property type="entry name" value="Znf_RING_CS"/>
</dbReference>
<gene>
    <name evidence="7" type="ORF">ECRASSUSDP1_LOCUS12173</name>
</gene>
<keyword evidence="5" id="KW-0175">Coiled coil</keyword>
<keyword evidence="8" id="KW-1185">Reference proteome</keyword>
<organism evidence="7 8">
    <name type="scientific">Euplotes crassus</name>
    <dbReference type="NCBI Taxonomy" id="5936"/>
    <lineage>
        <taxon>Eukaryota</taxon>
        <taxon>Sar</taxon>
        <taxon>Alveolata</taxon>
        <taxon>Ciliophora</taxon>
        <taxon>Intramacronucleata</taxon>
        <taxon>Spirotrichea</taxon>
        <taxon>Hypotrichia</taxon>
        <taxon>Euplotida</taxon>
        <taxon>Euplotidae</taxon>
        <taxon>Moneuplotes</taxon>
    </lineage>
</organism>
<dbReference type="InterPro" id="IPR052667">
    <property type="entry name" value="E3_ubiquitin-ligase_RING"/>
</dbReference>
<sequence length="279" mass="32781">MECELCYEEFDADIRVAKSIHPCGHSFCDSCIMRIWKDRIVRCPICRTMQPTHVKMPKTNYALMKLIQLEKIDVNVFSENILDINEEALLNGIDDLNLQRVTSNEVVLNQLQQFDDKIKEMRKKESAKVDNNECGNLKISDKNNFVNKIKLKKDEELQEVSEFRNQKLRSYKKYSFSKNSIFLKYFISKNSTWFLWMLRKGYNCKHSYSCLEHLSRNLTTLCMVYGCFRPLIHKMVLPSLNDSIAEDDSSKILLVEGAICLLVSLYRTRHCLANYLREM</sequence>
<keyword evidence="2 4" id="KW-0863">Zinc-finger</keyword>
<dbReference type="Proteomes" id="UP001295684">
    <property type="component" value="Unassembled WGS sequence"/>
</dbReference>
<evidence type="ECO:0000256" key="1">
    <source>
        <dbReference type="ARBA" id="ARBA00022723"/>
    </source>
</evidence>
<dbReference type="SUPFAM" id="SSF57850">
    <property type="entry name" value="RING/U-box"/>
    <property type="match status" value="1"/>
</dbReference>
<dbReference type="InterPro" id="IPR027370">
    <property type="entry name" value="Znf-RING_euk"/>
</dbReference>
<keyword evidence="1" id="KW-0479">Metal-binding</keyword>
<dbReference type="InterPro" id="IPR013083">
    <property type="entry name" value="Znf_RING/FYVE/PHD"/>
</dbReference>
<dbReference type="SMART" id="SM00184">
    <property type="entry name" value="RING"/>
    <property type="match status" value="1"/>
</dbReference>
<keyword evidence="3" id="KW-0862">Zinc</keyword>
<dbReference type="PROSITE" id="PS50089">
    <property type="entry name" value="ZF_RING_2"/>
    <property type="match status" value="1"/>
</dbReference>
<comment type="caution">
    <text evidence="7">The sequence shown here is derived from an EMBL/GenBank/DDBJ whole genome shotgun (WGS) entry which is preliminary data.</text>
</comment>